<keyword evidence="1" id="KW-1133">Transmembrane helix</keyword>
<reference evidence="2 3" key="1">
    <citation type="submission" date="2012-09" db="EMBL/GenBank/DDBJ databases">
        <title>The Genome Sequence of Bacteroides oleiciplenus YIT 12058.</title>
        <authorList>
            <consortium name="The Broad Institute Genome Sequencing Platform"/>
            <person name="Earl A."/>
            <person name="Ward D."/>
            <person name="Feldgarden M."/>
            <person name="Gevers D."/>
            <person name="Morotomi M."/>
            <person name="Walker B."/>
            <person name="Young S.K."/>
            <person name="Zeng Q."/>
            <person name="Gargeya S."/>
            <person name="Fitzgerald M."/>
            <person name="Haas B."/>
            <person name="Abouelleil A."/>
            <person name="Alvarado L."/>
            <person name="Arachchi H.M."/>
            <person name="Berlin A.M."/>
            <person name="Chapman S.B."/>
            <person name="Goldberg J."/>
            <person name="Griggs A."/>
            <person name="Gujja S."/>
            <person name="Hansen M."/>
            <person name="Howarth C."/>
            <person name="Imamovic A."/>
            <person name="Larimer J."/>
            <person name="McCowen C."/>
            <person name="Montmayeur A."/>
            <person name="Murphy C."/>
            <person name="Neiman D."/>
            <person name="Pearson M."/>
            <person name="Priest M."/>
            <person name="Roberts A."/>
            <person name="Saif S."/>
            <person name="Shea T."/>
            <person name="Sisk P."/>
            <person name="Sykes S."/>
            <person name="Wortman J."/>
            <person name="Nusbaum C."/>
            <person name="Birren B."/>
        </authorList>
    </citation>
    <scope>NUCLEOTIDE SEQUENCE [LARGE SCALE GENOMIC DNA]</scope>
    <source>
        <strain evidence="2 3">YIT 12058</strain>
    </source>
</reference>
<dbReference type="RefSeq" id="WP_009129261.1">
    <property type="nucleotide sequence ID" value="NZ_JH992941.1"/>
</dbReference>
<organism evidence="2 3">
    <name type="scientific">Bacteroides oleiciplenus YIT 12058</name>
    <dbReference type="NCBI Taxonomy" id="742727"/>
    <lineage>
        <taxon>Bacteria</taxon>
        <taxon>Pseudomonadati</taxon>
        <taxon>Bacteroidota</taxon>
        <taxon>Bacteroidia</taxon>
        <taxon>Bacteroidales</taxon>
        <taxon>Bacteroidaceae</taxon>
        <taxon>Bacteroides</taxon>
    </lineage>
</organism>
<sequence length="55" mass="6463">MKRDFIRFLIAAILSFLIFYQGENAWFIIRLLGGFCFWIALYYGGKLVMRPLGVI</sequence>
<gene>
    <name evidence="2" type="ORF">HMPREF9447_01698</name>
</gene>
<comment type="caution">
    <text evidence="2">The sequence shown here is derived from an EMBL/GenBank/DDBJ whole genome shotgun (WGS) entry which is preliminary data.</text>
</comment>
<accession>K9EMB5</accession>
<proteinExistence type="predicted"/>
<keyword evidence="3" id="KW-1185">Reference proteome</keyword>
<feature type="transmembrane region" description="Helical" evidence="1">
    <location>
        <begin position="5"/>
        <end position="21"/>
    </location>
</feature>
<dbReference type="AlphaFoldDB" id="K9EMB5"/>
<name>K9EMB5_9BACE</name>
<evidence type="ECO:0000313" key="2">
    <source>
        <dbReference type="EMBL" id="EKU90280.1"/>
    </source>
</evidence>
<keyword evidence="1" id="KW-0472">Membrane</keyword>
<protein>
    <submittedName>
        <fullName evidence="2">Uncharacterized protein</fullName>
    </submittedName>
</protein>
<evidence type="ECO:0000256" key="1">
    <source>
        <dbReference type="SAM" id="Phobius"/>
    </source>
</evidence>
<dbReference type="PATRIC" id="fig|742727.4.peg.1726"/>
<dbReference type="Proteomes" id="UP000009872">
    <property type="component" value="Unassembled WGS sequence"/>
</dbReference>
<evidence type="ECO:0000313" key="3">
    <source>
        <dbReference type="Proteomes" id="UP000009872"/>
    </source>
</evidence>
<keyword evidence="1" id="KW-0812">Transmembrane</keyword>
<dbReference type="EMBL" id="ADLF01000009">
    <property type="protein sequence ID" value="EKU90280.1"/>
    <property type="molecule type" value="Genomic_DNA"/>
</dbReference>
<feature type="transmembrane region" description="Helical" evidence="1">
    <location>
        <begin position="27"/>
        <end position="45"/>
    </location>
</feature>
<dbReference type="HOGENOM" id="CLU_3022438_0_0_10"/>
<dbReference type="STRING" id="742727.HMPREF9447_01698"/>